<keyword evidence="12" id="KW-1185">Reference proteome</keyword>
<dbReference type="EMBL" id="LKAJ02000001">
    <property type="protein sequence ID" value="MCS5712670.1"/>
    <property type="molecule type" value="Genomic_DNA"/>
</dbReference>
<evidence type="ECO:0000313" key="11">
    <source>
        <dbReference type="EMBL" id="MCS5712670.1"/>
    </source>
</evidence>
<feature type="transmembrane region" description="Helical" evidence="8">
    <location>
        <begin position="174"/>
        <end position="197"/>
    </location>
</feature>
<dbReference type="InterPro" id="IPR003004">
    <property type="entry name" value="GspF/PilC"/>
</dbReference>
<keyword evidence="5 8" id="KW-0812">Transmembrane</keyword>
<evidence type="ECO:0000313" key="10">
    <source>
        <dbReference type="EMBL" id="KRG22127.1"/>
    </source>
</evidence>
<dbReference type="GO" id="GO:0005886">
    <property type="term" value="C:plasma membrane"/>
    <property type="evidence" value="ECO:0007669"/>
    <property type="project" value="UniProtKB-SubCell"/>
</dbReference>
<keyword evidence="7 8" id="KW-0472">Membrane</keyword>
<name>A0A0Q9YMW7_9GAMM</name>
<dbReference type="OrthoDB" id="9805682at2"/>
<sequence>MPSYRYRGRDKNGQLVEGLIEAASANNVAIKLSGIDIIPISIVITEDSQTVEDLLMNLFGMGLPSAEELIIFSQQMYALLKAGVSLIYGLKVVSETTKHTVFRNIITDVIISLESGYSFSKALSKHPMVFQPLMIAMVEVGENTGQLETSFLQIREYLETEQSTKQRIKTALRYPIIVIAAILTALIIINIMVIPAFRDFFSNFGAKLPLPTRILITTSDLFVLHGWLISGFCILMVIGALYYAHTIQGKWWISYFKLKIPFVGSIVRRSIYARFCRAFAMTISANVPLLQAFKVVANVTGNSYLSQKILNMRHHIELGESLYHAAKESNLFSPIALQMMAIGEETGEVDKILLDIAYYYEKDVDYDLKQLGDLIEPILIIIIALMVLLLALGVFLPMWDISTVALRKMDGV</sequence>
<dbReference type="InterPro" id="IPR018076">
    <property type="entry name" value="T2SS_GspF_dom"/>
</dbReference>
<keyword evidence="6 8" id="KW-1133">Transmembrane helix</keyword>
<keyword evidence="3" id="KW-1003">Cell membrane</keyword>
<evidence type="ECO:0000256" key="7">
    <source>
        <dbReference type="ARBA" id="ARBA00023136"/>
    </source>
</evidence>
<organism evidence="10">
    <name type="scientific">Candidatus Berkiella aquae</name>
    <dbReference type="NCBI Taxonomy" id="295108"/>
    <lineage>
        <taxon>Bacteria</taxon>
        <taxon>Pseudomonadati</taxon>
        <taxon>Pseudomonadota</taxon>
        <taxon>Gammaproteobacteria</taxon>
        <taxon>Candidatus Berkiellales</taxon>
        <taxon>Candidatus Berkiellaceae</taxon>
        <taxon>Candidatus Berkiella</taxon>
    </lineage>
</organism>
<dbReference type="InterPro" id="IPR042094">
    <property type="entry name" value="T2SS_GspF_sf"/>
</dbReference>
<feature type="transmembrane region" description="Helical" evidence="8">
    <location>
        <begin position="378"/>
        <end position="399"/>
    </location>
</feature>
<dbReference type="PATRIC" id="fig|1590043.3.peg.548"/>
<dbReference type="PANTHER" id="PTHR30012">
    <property type="entry name" value="GENERAL SECRETION PATHWAY PROTEIN"/>
    <property type="match status" value="1"/>
</dbReference>
<evidence type="ECO:0000256" key="4">
    <source>
        <dbReference type="ARBA" id="ARBA00022519"/>
    </source>
</evidence>
<reference evidence="10" key="1">
    <citation type="submission" date="2015-09" db="EMBL/GenBank/DDBJ databases">
        <title>Draft Genome Sequences of Two Novel Amoeba-resistant Intranuclear Bacteria, Candidatus Berkiella cookevillensis and Candidatus Berkiella aquae.</title>
        <authorList>
            <person name="Mehari Y.T."/>
            <person name="Arivett B.A."/>
            <person name="Farone A.L."/>
            <person name="Gunderson J.H."/>
            <person name="Farone M.B."/>
        </authorList>
    </citation>
    <scope>NUCLEOTIDE SEQUENCE [LARGE SCALE GENOMIC DNA]</scope>
    <source>
        <strain evidence="10">HT99</strain>
    </source>
</reference>
<comment type="subcellular location">
    <subcellularLocation>
        <location evidence="1">Cell inner membrane</location>
        <topology evidence="1">Multi-pass membrane protein</topology>
    </subcellularLocation>
</comment>
<reference evidence="11" key="2">
    <citation type="journal article" date="2016" name="Genome Announc.">
        <title>Draft Genome Sequences of Two Novel Amoeba-Resistant Intranuclear Bacteria, 'Candidatus Berkiella cookevillensis' and 'Candidatus Berkiella aquae'.</title>
        <authorList>
            <person name="Mehari Y.T."/>
            <person name="Arivett B.A."/>
            <person name="Farone A.L."/>
            <person name="Gunderson J.H."/>
            <person name="Farone M.B."/>
        </authorList>
    </citation>
    <scope>NUCLEOTIDE SEQUENCE</scope>
    <source>
        <strain evidence="11">HT99</strain>
    </source>
</reference>
<evidence type="ECO:0000259" key="9">
    <source>
        <dbReference type="Pfam" id="PF00482"/>
    </source>
</evidence>
<evidence type="ECO:0000256" key="2">
    <source>
        <dbReference type="ARBA" id="ARBA00005745"/>
    </source>
</evidence>
<dbReference type="EMBL" id="LKAJ01000002">
    <property type="protein sequence ID" value="KRG22127.1"/>
    <property type="molecule type" value="Genomic_DNA"/>
</dbReference>
<comment type="caution">
    <text evidence="10">The sequence shown here is derived from an EMBL/GenBank/DDBJ whole genome shotgun (WGS) entry which is preliminary data.</text>
</comment>
<evidence type="ECO:0000256" key="8">
    <source>
        <dbReference type="SAM" id="Phobius"/>
    </source>
</evidence>
<feature type="domain" description="Type II secretion system protein GspF" evidence="9">
    <location>
        <begin position="72"/>
        <end position="195"/>
    </location>
</feature>
<evidence type="ECO:0000313" key="12">
    <source>
        <dbReference type="Proteomes" id="UP000051497"/>
    </source>
</evidence>
<evidence type="ECO:0000256" key="5">
    <source>
        <dbReference type="ARBA" id="ARBA00022692"/>
    </source>
</evidence>
<evidence type="ECO:0000256" key="1">
    <source>
        <dbReference type="ARBA" id="ARBA00004429"/>
    </source>
</evidence>
<dbReference type="GO" id="GO:0015628">
    <property type="term" value="P:protein secretion by the type II secretion system"/>
    <property type="evidence" value="ECO:0007669"/>
    <property type="project" value="TreeGrafter"/>
</dbReference>
<feature type="transmembrane region" description="Helical" evidence="8">
    <location>
        <begin position="222"/>
        <end position="244"/>
    </location>
</feature>
<dbReference type="PRINTS" id="PR00812">
    <property type="entry name" value="BCTERIALGSPF"/>
</dbReference>
<protein>
    <submittedName>
        <fullName evidence="11">Type II secretion system F family protein</fullName>
    </submittedName>
    <submittedName>
        <fullName evidence="10">Type II secretion system protein F</fullName>
    </submittedName>
</protein>
<dbReference type="Proteomes" id="UP000051497">
    <property type="component" value="Unassembled WGS sequence"/>
</dbReference>
<dbReference type="STRING" id="295108.HT99x_00544"/>
<evidence type="ECO:0000256" key="3">
    <source>
        <dbReference type="ARBA" id="ARBA00022475"/>
    </source>
</evidence>
<dbReference type="Gene3D" id="1.20.81.30">
    <property type="entry name" value="Type II secretion system (T2SS), domain F"/>
    <property type="match status" value="2"/>
</dbReference>
<dbReference type="Pfam" id="PF00482">
    <property type="entry name" value="T2SSF"/>
    <property type="match status" value="2"/>
</dbReference>
<dbReference type="PANTHER" id="PTHR30012:SF4">
    <property type="entry name" value="MSHA BIOGENESIS PROTEIN MSHG"/>
    <property type="match status" value="1"/>
</dbReference>
<evidence type="ECO:0000256" key="6">
    <source>
        <dbReference type="ARBA" id="ARBA00022989"/>
    </source>
</evidence>
<dbReference type="RefSeq" id="WP_075065189.1">
    <property type="nucleotide sequence ID" value="NZ_LKAJ02000001.1"/>
</dbReference>
<proteinExistence type="inferred from homology"/>
<reference evidence="11" key="3">
    <citation type="submission" date="2021-06" db="EMBL/GenBank/DDBJ databases">
        <title>Genomic Description and Analysis of Intracellular Bacteria, Candidatus Berkiella cookevillensis and Candidatus Berkiella aquae.</title>
        <authorList>
            <person name="Kidane D.T."/>
            <person name="Mehari Y.T."/>
            <person name="Rice F.C."/>
            <person name="Arivett B.A."/>
            <person name="Farone A.L."/>
            <person name="Berk S.G."/>
            <person name="Farone M.B."/>
        </authorList>
    </citation>
    <scope>NUCLEOTIDE SEQUENCE</scope>
    <source>
        <strain evidence="11">HT99</strain>
    </source>
</reference>
<dbReference type="FunFam" id="1.20.81.30:FF:000001">
    <property type="entry name" value="Type II secretion system protein F"/>
    <property type="match status" value="2"/>
</dbReference>
<keyword evidence="4" id="KW-0997">Cell inner membrane</keyword>
<dbReference type="AlphaFoldDB" id="A0A0Q9YMW7"/>
<accession>A0A0Q9YMW7</accession>
<comment type="similarity">
    <text evidence="2">Belongs to the GSP F family.</text>
</comment>
<feature type="domain" description="Type II secretion system protein GspF" evidence="9">
    <location>
        <begin position="275"/>
        <end position="397"/>
    </location>
</feature>
<gene>
    <name evidence="10" type="primary">epsF_1</name>
    <name evidence="10" type="ORF">HT99x_00544</name>
    <name evidence="11" type="ORF">HT99x_014620</name>
</gene>